<sequence>MLSKNREPGSWICLGSSAEEKSPRKHRRSSSCAFSNRKSILVYFRQLCALTVMLKLLLMTLQEEEICGILWRSPERFFRAV</sequence>
<name>A0A5C3LIX6_9AGAR</name>
<organism evidence="1 2">
    <name type="scientific">Crucibulum laeve</name>
    <dbReference type="NCBI Taxonomy" id="68775"/>
    <lineage>
        <taxon>Eukaryota</taxon>
        <taxon>Fungi</taxon>
        <taxon>Dikarya</taxon>
        <taxon>Basidiomycota</taxon>
        <taxon>Agaricomycotina</taxon>
        <taxon>Agaricomycetes</taxon>
        <taxon>Agaricomycetidae</taxon>
        <taxon>Agaricales</taxon>
        <taxon>Agaricineae</taxon>
        <taxon>Nidulariaceae</taxon>
        <taxon>Crucibulum</taxon>
    </lineage>
</organism>
<reference evidence="1 2" key="1">
    <citation type="journal article" date="2019" name="Nat. Ecol. Evol.">
        <title>Megaphylogeny resolves global patterns of mushroom evolution.</title>
        <authorList>
            <person name="Varga T."/>
            <person name="Krizsan K."/>
            <person name="Foldi C."/>
            <person name="Dima B."/>
            <person name="Sanchez-Garcia M."/>
            <person name="Sanchez-Ramirez S."/>
            <person name="Szollosi G.J."/>
            <person name="Szarkandi J.G."/>
            <person name="Papp V."/>
            <person name="Albert L."/>
            <person name="Andreopoulos W."/>
            <person name="Angelini C."/>
            <person name="Antonin V."/>
            <person name="Barry K.W."/>
            <person name="Bougher N.L."/>
            <person name="Buchanan P."/>
            <person name="Buyck B."/>
            <person name="Bense V."/>
            <person name="Catcheside P."/>
            <person name="Chovatia M."/>
            <person name="Cooper J."/>
            <person name="Damon W."/>
            <person name="Desjardin D."/>
            <person name="Finy P."/>
            <person name="Geml J."/>
            <person name="Haridas S."/>
            <person name="Hughes K."/>
            <person name="Justo A."/>
            <person name="Karasinski D."/>
            <person name="Kautmanova I."/>
            <person name="Kiss B."/>
            <person name="Kocsube S."/>
            <person name="Kotiranta H."/>
            <person name="LaButti K.M."/>
            <person name="Lechner B.E."/>
            <person name="Liimatainen K."/>
            <person name="Lipzen A."/>
            <person name="Lukacs Z."/>
            <person name="Mihaltcheva S."/>
            <person name="Morgado L.N."/>
            <person name="Niskanen T."/>
            <person name="Noordeloos M.E."/>
            <person name="Ohm R.A."/>
            <person name="Ortiz-Santana B."/>
            <person name="Ovrebo C."/>
            <person name="Racz N."/>
            <person name="Riley R."/>
            <person name="Savchenko A."/>
            <person name="Shiryaev A."/>
            <person name="Soop K."/>
            <person name="Spirin V."/>
            <person name="Szebenyi C."/>
            <person name="Tomsovsky M."/>
            <person name="Tulloss R.E."/>
            <person name="Uehling J."/>
            <person name="Grigoriev I.V."/>
            <person name="Vagvolgyi C."/>
            <person name="Papp T."/>
            <person name="Martin F.M."/>
            <person name="Miettinen O."/>
            <person name="Hibbett D.S."/>
            <person name="Nagy L.G."/>
        </authorList>
    </citation>
    <scope>NUCLEOTIDE SEQUENCE [LARGE SCALE GENOMIC DNA]</scope>
    <source>
        <strain evidence="1 2">CBS 166.37</strain>
    </source>
</reference>
<dbReference type="EMBL" id="ML213669">
    <property type="protein sequence ID" value="TFK32585.1"/>
    <property type="molecule type" value="Genomic_DNA"/>
</dbReference>
<dbReference type="Proteomes" id="UP000308652">
    <property type="component" value="Unassembled WGS sequence"/>
</dbReference>
<keyword evidence="2" id="KW-1185">Reference proteome</keyword>
<proteinExistence type="predicted"/>
<evidence type="ECO:0000313" key="1">
    <source>
        <dbReference type="EMBL" id="TFK32585.1"/>
    </source>
</evidence>
<evidence type="ECO:0000313" key="2">
    <source>
        <dbReference type="Proteomes" id="UP000308652"/>
    </source>
</evidence>
<gene>
    <name evidence="1" type="ORF">BDQ12DRAFT_692265</name>
</gene>
<dbReference type="AlphaFoldDB" id="A0A5C3LIX6"/>
<accession>A0A5C3LIX6</accession>
<protein>
    <submittedName>
        <fullName evidence="1">Uncharacterized protein</fullName>
    </submittedName>
</protein>